<evidence type="ECO:0000256" key="1">
    <source>
        <dbReference type="ARBA" id="ARBA00022448"/>
    </source>
</evidence>
<sequence length="285" mass="32193">MEYVLEIKDLKKSYPTSNFELKKLSFSVPYGSIVGFIGENGAGKTTTMRTILGGLQKDAGSIKFFGEEMDTAIIKMRENIGFVFDDFNFSGNLSVNQLSKVMKNIYNQWNQEVFLHYINVFSLPKGQKVKNFSRGMSMKLSIAVALAHDPKLLILDEATSGLDPVVREEILNVFLEFVKDRKHAILLSSHIISDIQKVADYLIFIKRGEIILRVDKEDLLHNYAIFTCTENELQELDKSSIVAYQKIGEHVEVLVSNKHNSPRGIIPNDVSIENITMLLLKGEKG</sequence>
<accession>A0ABZ2VLE2</accession>
<dbReference type="PANTHER" id="PTHR42939">
    <property type="entry name" value="ABC TRANSPORTER ATP-BINDING PROTEIN ALBC-RELATED"/>
    <property type="match status" value="1"/>
</dbReference>
<feature type="domain" description="ABC transporter" evidence="4">
    <location>
        <begin position="5"/>
        <end position="232"/>
    </location>
</feature>
<dbReference type="EMBL" id="CP151108">
    <property type="protein sequence ID" value="WZF29905.1"/>
    <property type="molecule type" value="Genomic_DNA"/>
</dbReference>
<dbReference type="Proteomes" id="UP001485505">
    <property type="component" value="Chromosome"/>
</dbReference>
<dbReference type="SMART" id="SM00382">
    <property type="entry name" value="AAA"/>
    <property type="match status" value="1"/>
</dbReference>
<dbReference type="PANTHER" id="PTHR42939:SF3">
    <property type="entry name" value="ABC TRANSPORTER ATP-BINDING COMPONENT"/>
    <property type="match status" value="1"/>
</dbReference>
<name>A0ABZ2VLE2_9BACI</name>
<dbReference type="Gene3D" id="3.40.50.300">
    <property type="entry name" value="P-loop containing nucleotide triphosphate hydrolases"/>
    <property type="match status" value="1"/>
</dbReference>
<dbReference type="CDD" id="cd03230">
    <property type="entry name" value="ABC_DR_subfamily_A"/>
    <property type="match status" value="1"/>
</dbReference>
<reference evidence="5 6" key="1">
    <citation type="submission" date="2024-04" db="EMBL/GenBank/DDBJ databases">
        <title>Complete genome sequence of Bacillus mobilis strains derived from soil.</title>
        <authorList>
            <person name="Jung H."/>
            <person name="Choi S."/>
            <person name="Kim Y."/>
            <person name="Han J.A."/>
            <person name="Kim E.Y."/>
            <person name="Lee H.-S."/>
        </authorList>
    </citation>
    <scope>NUCLEOTIDE SEQUENCE [LARGE SCALE GENOMIC DNA]</scope>
    <source>
        <strain evidence="5 6">IMGN7</strain>
    </source>
</reference>
<evidence type="ECO:0000313" key="5">
    <source>
        <dbReference type="EMBL" id="WZF29905.1"/>
    </source>
</evidence>
<evidence type="ECO:0000313" key="6">
    <source>
        <dbReference type="Proteomes" id="UP001485505"/>
    </source>
</evidence>
<dbReference type="InterPro" id="IPR027417">
    <property type="entry name" value="P-loop_NTPase"/>
</dbReference>
<proteinExistence type="predicted"/>
<keyword evidence="3 5" id="KW-0067">ATP-binding</keyword>
<keyword evidence="2" id="KW-0547">Nucleotide-binding</keyword>
<keyword evidence="1" id="KW-0813">Transport</keyword>
<gene>
    <name evidence="5" type="ORF">AABL52_21795</name>
</gene>
<organism evidence="5 6">
    <name type="scientific">Bacillus paramobilis</name>
    <dbReference type="NCBI Taxonomy" id="2817477"/>
    <lineage>
        <taxon>Bacteria</taxon>
        <taxon>Bacillati</taxon>
        <taxon>Bacillota</taxon>
        <taxon>Bacilli</taxon>
        <taxon>Bacillales</taxon>
        <taxon>Bacillaceae</taxon>
        <taxon>Bacillus</taxon>
        <taxon>Bacillus cereus group</taxon>
    </lineage>
</organism>
<evidence type="ECO:0000259" key="4">
    <source>
        <dbReference type="PROSITE" id="PS50893"/>
    </source>
</evidence>
<dbReference type="InterPro" id="IPR003593">
    <property type="entry name" value="AAA+_ATPase"/>
</dbReference>
<keyword evidence="6" id="KW-1185">Reference proteome</keyword>
<dbReference type="InterPro" id="IPR051782">
    <property type="entry name" value="ABC_Transporter_VariousFunc"/>
</dbReference>
<dbReference type="PROSITE" id="PS50893">
    <property type="entry name" value="ABC_TRANSPORTER_2"/>
    <property type="match status" value="1"/>
</dbReference>
<evidence type="ECO:0000256" key="2">
    <source>
        <dbReference type="ARBA" id="ARBA00022741"/>
    </source>
</evidence>
<dbReference type="GO" id="GO:0005524">
    <property type="term" value="F:ATP binding"/>
    <property type="evidence" value="ECO:0007669"/>
    <property type="project" value="UniProtKB-KW"/>
</dbReference>
<dbReference type="SUPFAM" id="SSF52540">
    <property type="entry name" value="P-loop containing nucleoside triphosphate hydrolases"/>
    <property type="match status" value="1"/>
</dbReference>
<evidence type="ECO:0000256" key="3">
    <source>
        <dbReference type="ARBA" id="ARBA00022840"/>
    </source>
</evidence>
<protein>
    <submittedName>
        <fullName evidence="5">ABC transporter ATP-binding protein</fullName>
    </submittedName>
</protein>
<dbReference type="InterPro" id="IPR003439">
    <property type="entry name" value="ABC_transporter-like_ATP-bd"/>
</dbReference>
<dbReference type="RefSeq" id="WP_341518396.1">
    <property type="nucleotide sequence ID" value="NZ_CP151108.1"/>
</dbReference>
<dbReference type="Pfam" id="PF00005">
    <property type="entry name" value="ABC_tran"/>
    <property type="match status" value="1"/>
</dbReference>